<evidence type="ECO:0000256" key="1">
    <source>
        <dbReference type="SAM" id="Phobius"/>
    </source>
</evidence>
<dbReference type="EMBL" id="PNFZ01000003">
    <property type="protein sequence ID" value="PMB98096.1"/>
    <property type="molecule type" value="Genomic_DNA"/>
</dbReference>
<dbReference type="Pfam" id="PF07331">
    <property type="entry name" value="TctB"/>
    <property type="match status" value="1"/>
</dbReference>
<gene>
    <name evidence="3" type="ORF">CJ198_06905</name>
</gene>
<reference evidence="3 4" key="1">
    <citation type="submission" date="2017-09" db="EMBL/GenBank/DDBJ databases">
        <title>Bacterial strain isolated from the female urinary microbiota.</title>
        <authorList>
            <person name="Thomas-White K."/>
            <person name="Kumar N."/>
            <person name="Forster S."/>
            <person name="Putonti C."/>
            <person name="Lawley T."/>
            <person name="Wolfe A.J."/>
        </authorList>
    </citation>
    <scope>NUCLEOTIDE SEQUENCE [LARGE SCALE GENOMIC DNA]</scope>
    <source>
        <strain evidence="3 4">UMB0680</strain>
    </source>
</reference>
<feature type="transmembrane region" description="Helical" evidence="1">
    <location>
        <begin position="88"/>
        <end position="109"/>
    </location>
</feature>
<sequence>MSERSEEEYLSIRDSPTNRLVLRLVPAFLAIIGAVQLILSMRIGLGELRQPGPGLWPAVTGVALLAAALFGFFLDGVTDYEKWSKRSLLIVAGIAMMGLYIPVMLSVGFLVSSAMLTTLWLRFFSRERWIVSLLLGVVGAGLIYVIFDLLLGVPLPSGPWGA</sequence>
<feature type="transmembrane region" description="Helical" evidence="1">
    <location>
        <begin position="55"/>
        <end position="76"/>
    </location>
</feature>
<accession>A0A2N6PHD4</accession>
<evidence type="ECO:0000259" key="2">
    <source>
        <dbReference type="Pfam" id="PF07331"/>
    </source>
</evidence>
<dbReference type="AlphaFoldDB" id="A0A2N6PHD4"/>
<dbReference type="OrthoDB" id="3576735at2"/>
<organism evidence="3 4">
    <name type="scientific">Brevibacterium luteolum</name>
    <dbReference type="NCBI Taxonomy" id="199591"/>
    <lineage>
        <taxon>Bacteria</taxon>
        <taxon>Bacillati</taxon>
        <taxon>Actinomycetota</taxon>
        <taxon>Actinomycetes</taxon>
        <taxon>Micrococcales</taxon>
        <taxon>Brevibacteriaceae</taxon>
        <taxon>Brevibacterium</taxon>
    </lineage>
</organism>
<keyword evidence="1" id="KW-1133">Transmembrane helix</keyword>
<feature type="transmembrane region" description="Helical" evidence="1">
    <location>
        <begin position="129"/>
        <end position="151"/>
    </location>
</feature>
<name>A0A2N6PHD4_9MICO</name>
<proteinExistence type="predicted"/>
<protein>
    <recommendedName>
        <fullName evidence="2">DUF1468 domain-containing protein</fullName>
    </recommendedName>
</protein>
<evidence type="ECO:0000313" key="3">
    <source>
        <dbReference type="EMBL" id="PMB98096.1"/>
    </source>
</evidence>
<keyword evidence="1" id="KW-0812">Transmembrane</keyword>
<dbReference type="InterPro" id="IPR009936">
    <property type="entry name" value="DUF1468"/>
</dbReference>
<feature type="domain" description="DUF1468" evidence="2">
    <location>
        <begin position="25"/>
        <end position="156"/>
    </location>
</feature>
<feature type="transmembrane region" description="Helical" evidence="1">
    <location>
        <begin position="20"/>
        <end position="43"/>
    </location>
</feature>
<keyword evidence="1" id="KW-0472">Membrane</keyword>
<keyword evidence="4" id="KW-1185">Reference proteome</keyword>
<comment type="caution">
    <text evidence="3">The sequence shown here is derived from an EMBL/GenBank/DDBJ whole genome shotgun (WGS) entry which is preliminary data.</text>
</comment>
<dbReference type="RefSeq" id="WP_102161893.1">
    <property type="nucleotide sequence ID" value="NZ_PNFZ01000003.1"/>
</dbReference>
<evidence type="ECO:0000313" key="4">
    <source>
        <dbReference type="Proteomes" id="UP000235703"/>
    </source>
</evidence>
<dbReference type="Proteomes" id="UP000235703">
    <property type="component" value="Unassembled WGS sequence"/>
</dbReference>